<sequence length="205" mass="20823">MHRALLLLLLLCIAVPAAADGRVVSSGDTVYVGEENLDLTPLFAGAPAGSDRLVHTGVSGPDNSIAVPNRSSFDLTAGAVDGVTGVYTVGRQWVNVTGSPRLDVVLDGSPDASVMGERIAPGRPVDLVLTHGRPAGGAVRITLTGPSGVGLTERALTANRTVLAVIDPADLSPGFYAARATVVAAGTAYPSNSVVFAVAPENEMV</sequence>
<reference evidence="1" key="1">
    <citation type="submission" date="2019-05" db="EMBL/GenBank/DDBJ databases">
        <title>Methanoculleus sp. FWC-SCC1, a methanogenic archaeon isolated from deep marine cold seep.</title>
        <authorList>
            <person name="Chen Y.-W."/>
            <person name="Chen S.-C."/>
            <person name="Teng N.-H."/>
            <person name="Lai M.-C."/>
        </authorList>
    </citation>
    <scope>NUCLEOTIDE SEQUENCE</scope>
    <source>
        <strain evidence="1">FWC-SCC1</strain>
    </source>
</reference>
<keyword evidence="2" id="KW-1185">Reference proteome</keyword>
<proteinExistence type="predicted"/>
<gene>
    <name evidence="1" type="ORF">FGU65_14835</name>
</gene>
<dbReference type="RefSeq" id="WP_301665346.1">
    <property type="nucleotide sequence ID" value="NZ_VCYH01000016.1"/>
</dbReference>
<organism evidence="1 2">
    <name type="scientific">Methanoculleus frigidifontis</name>
    <dbReference type="NCBI Taxonomy" id="2584085"/>
    <lineage>
        <taxon>Archaea</taxon>
        <taxon>Methanobacteriati</taxon>
        <taxon>Methanobacteriota</taxon>
        <taxon>Stenosarchaea group</taxon>
        <taxon>Methanomicrobia</taxon>
        <taxon>Methanomicrobiales</taxon>
        <taxon>Methanomicrobiaceae</taxon>
        <taxon>Methanoculleus</taxon>
    </lineage>
</organism>
<accession>A0ABT8MDW5</accession>
<comment type="caution">
    <text evidence="1">The sequence shown here is derived from an EMBL/GenBank/DDBJ whole genome shotgun (WGS) entry which is preliminary data.</text>
</comment>
<name>A0ABT8MDW5_9EURY</name>
<evidence type="ECO:0008006" key="3">
    <source>
        <dbReference type="Google" id="ProtNLM"/>
    </source>
</evidence>
<dbReference type="EMBL" id="VCYH01000016">
    <property type="protein sequence ID" value="MDN7026138.1"/>
    <property type="molecule type" value="Genomic_DNA"/>
</dbReference>
<protein>
    <recommendedName>
        <fullName evidence="3">DUF3821 domain-containing protein</fullName>
    </recommendedName>
</protein>
<evidence type="ECO:0000313" key="1">
    <source>
        <dbReference type="EMBL" id="MDN7026138.1"/>
    </source>
</evidence>
<dbReference type="Proteomes" id="UP001168338">
    <property type="component" value="Unassembled WGS sequence"/>
</dbReference>
<evidence type="ECO:0000313" key="2">
    <source>
        <dbReference type="Proteomes" id="UP001168338"/>
    </source>
</evidence>